<feature type="site" description="Activates thiol group during catalysis" evidence="6">
    <location>
        <position position="180"/>
    </location>
</feature>
<dbReference type="STRING" id="1798375.A2773_03010"/>
<organism evidence="10 11">
    <name type="scientific">Candidatus Gottesmanbacteria bacterium RIFCSPHIGHO2_01_FULL_39_10</name>
    <dbReference type="NCBI Taxonomy" id="1798375"/>
    <lineage>
        <taxon>Bacteria</taxon>
        <taxon>Candidatus Gottesmaniibacteriota</taxon>
    </lineage>
</organism>
<dbReference type="GO" id="GO:0016620">
    <property type="term" value="F:oxidoreductase activity, acting on the aldehyde or oxo group of donors, NAD or NADP as acceptor"/>
    <property type="evidence" value="ECO:0007669"/>
    <property type="project" value="InterPro"/>
</dbReference>
<evidence type="ECO:0000256" key="8">
    <source>
        <dbReference type="RuleBase" id="RU361160"/>
    </source>
</evidence>
<feature type="domain" description="Glyceraldehyde 3-phosphate dehydrogenase NAD(P) binding" evidence="9">
    <location>
        <begin position="4"/>
        <end position="153"/>
    </location>
</feature>
<dbReference type="InterPro" id="IPR020830">
    <property type="entry name" value="GlycerAld_3-P_DH_AS"/>
</dbReference>
<dbReference type="PANTHER" id="PTHR43148">
    <property type="entry name" value="GLYCERALDEHYDE-3-PHOSPHATE DEHYDROGENASE 2"/>
    <property type="match status" value="1"/>
</dbReference>
<gene>
    <name evidence="10" type="ORF">A2773_03010</name>
</gene>
<evidence type="ECO:0000256" key="4">
    <source>
        <dbReference type="PIRSR" id="PIRSR000149-2"/>
    </source>
</evidence>
<dbReference type="SMART" id="SM00846">
    <property type="entry name" value="Gp_dh_N"/>
    <property type="match status" value="1"/>
</dbReference>
<dbReference type="CDD" id="cd05214">
    <property type="entry name" value="GAPDH_I_N"/>
    <property type="match status" value="1"/>
</dbReference>
<sequence length="338" mass="37134">MKTLKVGINGFGRIGRNAARIILGKKNLELVAINSRAEASSHAYLLKYDTTYGTLENDVKVDGENLSVDGKKIAVFRNDLPEEIPWKEAGVDIVIESSGKFRTTEDALGHTKQGAKYVVISAPAKDDTKTLVLGVNEENFDPGKDIVISNSSCTTNCLSTVVKVLHEKFKIKIGYMTTVHAVTDSQNLLDNSHKKDARLRRASFTNMIPTSTGSAKDIGKLYKDLKGKIVCKSLRVPLLTGSIIDLTVEVAKTTTRDDVNAAYKKYSEGELKGILGISQDQLVSSDYVGSPYSSIVDTYMTETLGNLVKVYAWYDNEWGYTTRLVEMIGYVAKKGKLV</sequence>
<accession>A0A1F5ZQJ7</accession>
<evidence type="ECO:0000256" key="7">
    <source>
        <dbReference type="RuleBase" id="RU000397"/>
    </source>
</evidence>
<feature type="binding site" evidence="4">
    <location>
        <begin position="152"/>
        <end position="154"/>
    </location>
    <ligand>
        <name>D-glyceraldehyde 3-phosphate</name>
        <dbReference type="ChEBI" id="CHEBI:59776"/>
    </ligand>
</feature>
<feature type="binding site" evidence="4">
    <location>
        <position position="183"/>
    </location>
    <ligand>
        <name>D-glyceraldehyde 3-phosphate</name>
        <dbReference type="ChEBI" id="CHEBI:59776"/>
    </ligand>
</feature>
<dbReference type="EC" id="1.2.1.-" evidence="8"/>
<evidence type="ECO:0000313" key="11">
    <source>
        <dbReference type="Proteomes" id="UP000177383"/>
    </source>
</evidence>
<dbReference type="InterPro" id="IPR020829">
    <property type="entry name" value="GlycerAld_3-P_DH_cat"/>
</dbReference>
<dbReference type="AlphaFoldDB" id="A0A1F5ZQJ7"/>
<feature type="binding site" evidence="4">
    <location>
        <position position="235"/>
    </location>
    <ligand>
        <name>D-glyceraldehyde 3-phosphate</name>
        <dbReference type="ChEBI" id="CHEBI:59776"/>
    </ligand>
</feature>
<feature type="binding site" evidence="5">
    <location>
        <position position="121"/>
    </location>
    <ligand>
        <name>NAD(+)</name>
        <dbReference type="ChEBI" id="CHEBI:57540"/>
    </ligand>
</feature>
<evidence type="ECO:0000256" key="1">
    <source>
        <dbReference type="ARBA" id="ARBA00007406"/>
    </source>
</evidence>
<comment type="similarity">
    <text evidence="1 7">Belongs to the glyceraldehyde-3-phosphate dehydrogenase family.</text>
</comment>
<dbReference type="Gene3D" id="3.40.50.720">
    <property type="entry name" value="NAD(P)-binding Rossmann-like Domain"/>
    <property type="match status" value="1"/>
</dbReference>
<evidence type="ECO:0000256" key="2">
    <source>
        <dbReference type="ARBA" id="ARBA00023002"/>
    </source>
</evidence>
<dbReference type="Gene3D" id="3.30.360.10">
    <property type="entry name" value="Dihydrodipicolinate Reductase, domain 2"/>
    <property type="match status" value="1"/>
</dbReference>
<name>A0A1F5ZQJ7_9BACT</name>
<dbReference type="PROSITE" id="PS00071">
    <property type="entry name" value="GAPDH"/>
    <property type="match status" value="1"/>
</dbReference>
<evidence type="ECO:0000256" key="5">
    <source>
        <dbReference type="PIRSR" id="PIRSR000149-3"/>
    </source>
</evidence>
<dbReference type="CDD" id="cd18126">
    <property type="entry name" value="GAPDH_I_C"/>
    <property type="match status" value="1"/>
</dbReference>
<dbReference type="Pfam" id="PF00044">
    <property type="entry name" value="Gp_dh_N"/>
    <property type="match status" value="1"/>
</dbReference>
<dbReference type="InterPro" id="IPR020828">
    <property type="entry name" value="GlycerAld_3-P_DH_NAD(P)-bd"/>
</dbReference>
<dbReference type="SUPFAM" id="SSF51735">
    <property type="entry name" value="NAD(P)-binding Rossmann-fold domains"/>
    <property type="match status" value="1"/>
</dbReference>
<evidence type="ECO:0000259" key="9">
    <source>
        <dbReference type="SMART" id="SM00846"/>
    </source>
</evidence>
<dbReference type="InterPro" id="IPR006424">
    <property type="entry name" value="Glyceraldehyde-3-P_DH_1"/>
</dbReference>
<protein>
    <recommendedName>
        <fullName evidence="8">Glyceraldehyde-3-phosphate dehydrogenase</fullName>
        <ecNumber evidence="8">1.2.1.-</ecNumber>
    </recommendedName>
</protein>
<feature type="active site" description="Nucleophile" evidence="3">
    <location>
        <position position="153"/>
    </location>
</feature>
<dbReference type="InterPro" id="IPR036291">
    <property type="entry name" value="NAD(P)-bd_dom_sf"/>
</dbReference>
<dbReference type="Proteomes" id="UP000177383">
    <property type="component" value="Unassembled WGS sequence"/>
</dbReference>
<dbReference type="SUPFAM" id="SSF55347">
    <property type="entry name" value="Glyceraldehyde-3-phosphate dehydrogenase-like, C-terminal domain"/>
    <property type="match status" value="1"/>
</dbReference>
<dbReference type="FunFam" id="3.30.360.10:FF:000002">
    <property type="entry name" value="Glyceraldehyde-3-phosphate dehydrogenase"/>
    <property type="match status" value="1"/>
</dbReference>
<dbReference type="GO" id="GO:0006006">
    <property type="term" value="P:glucose metabolic process"/>
    <property type="evidence" value="ECO:0007669"/>
    <property type="project" value="InterPro"/>
</dbReference>
<dbReference type="NCBIfam" id="TIGR01534">
    <property type="entry name" value="GAPDH-I"/>
    <property type="match status" value="1"/>
</dbReference>
<proteinExistence type="inferred from homology"/>
<evidence type="ECO:0000256" key="6">
    <source>
        <dbReference type="PIRSR" id="PIRSR000149-4"/>
    </source>
</evidence>
<keyword evidence="5" id="KW-0547">Nucleotide-binding</keyword>
<dbReference type="GO" id="GO:0050661">
    <property type="term" value="F:NADP binding"/>
    <property type="evidence" value="ECO:0007669"/>
    <property type="project" value="InterPro"/>
</dbReference>
<evidence type="ECO:0000256" key="3">
    <source>
        <dbReference type="PIRSR" id="PIRSR000149-1"/>
    </source>
</evidence>
<evidence type="ECO:0000313" key="10">
    <source>
        <dbReference type="EMBL" id="OGG14382.1"/>
    </source>
</evidence>
<feature type="binding site" evidence="4">
    <location>
        <begin position="212"/>
        <end position="213"/>
    </location>
    <ligand>
        <name>D-glyceraldehyde 3-phosphate</name>
        <dbReference type="ChEBI" id="CHEBI:59776"/>
    </ligand>
</feature>
<keyword evidence="5" id="KW-0520">NAD</keyword>
<dbReference type="Pfam" id="PF02800">
    <property type="entry name" value="Gp_dh_C"/>
    <property type="match status" value="1"/>
</dbReference>
<dbReference type="GO" id="GO:0051287">
    <property type="term" value="F:NAD binding"/>
    <property type="evidence" value="ECO:0007669"/>
    <property type="project" value="InterPro"/>
</dbReference>
<dbReference type="PIRSF" id="PIRSF000149">
    <property type="entry name" value="GAP_DH"/>
    <property type="match status" value="1"/>
</dbReference>
<dbReference type="EMBL" id="MFJE01000020">
    <property type="protein sequence ID" value="OGG14382.1"/>
    <property type="molecule type" value="Genomic_DNA"/>
</dbReference>
<dbReference type="InterPro" id="IPR020831">
    <property type="entry name" value="GlycerAld/Erythrose_P_DH"/>
</dbReference>
<keyword evidence="2 8" id="KW-0560">Oxidoreductase</keyword>
<dbReference type="FunFam" id="3.40.50.720:FF:000001">
    <property type="entry name" value="Glyceraldehyde-3-phosphate dehydrogenase"/>
    <property type="match status" value="1"/>
</dbReference>
<dbReference type="PRINTS" id="PR00078">
    <property type="entry name" value="G3PDHDRGNASE"/>
</dbReference>
<comment type="caution">
    <text evidence="10">The sequence shown here is derived from an EMBL/GenBank/DDBJ whole genome shotgun (WGS) entry which is preliminary data.</text>
</comment>
<feature type="binding site" evidence="5">
    <location>
        <begin position="13"/>
        <end position="14"/>
    </location>
    <ligand>
        <name>NAD(+)</name>
        <dbReference type="ChEBI" id="CHEBI:57540"/>
    </ligand>
</feature>
<feature type="binding site" evidence="5">
    <location>
        <position position="316"/>
    </location>
    <ligand>
        <name>NAD(+)</name>
        <dbReference type="ChEBI" id="CHEBI:57540"/>
    </ligand>
</feature>
<reference evidence="10 11" key="1">
    <citation type="journal article" date="2016" name="Nat. Commun.">
        <title>Thousands of microbial genomes shed light on interconnected biogeochemical processes in an aquifer system.</title>
        <authorList>
            <person name="Anantharaman K."/>
            <person name="Brown C.T."/>
            <person name="Hug L.A."/>
            <person name="Sharon I."/>
            <person name="Castelle C.J."/>
            <person name="Probst A.J."/>
            <person name="Thomas B.C."/>
            <person name="Singh A."/>
            <person name="Wilkins M.J."/>
            <person name="Karaoz U."/>
            <person name="Brodie E.L."/>
            <person name="Williams K.H."/>
            <person name="Hubbard S.S."/>
            <person name="Banfield J.F."/>
        </authorList>
    </citation>
    <scope>NUCLEOTIDE SEQUENCE [LARGE SCALE GENOMIC DNA]</scope>
</reference>